<feature type="domain" description="ABC3 transporter permease C-terminal" evidence="7">
    <location>
        <begin position="262"/>
        <end position="378"/>
    </location>
</feature>
<feature type="transmembrane region" description="Helical" evidence="6">
    <location>
        <begin position="348"/>
        <end position="369"/>
    </location>
</feature>
<dbReference type="InterPro" id="IPR003838">
    <property type="entry name" value="ABC3_permease_C"/>
</dbReference>
<evidence type="ECO:0000256" key="3">
    <source>
        <dbReference type="ARBA" id="ARBA00022692"/>
    </source>
</evidence>
<keyword evidence="2" id="KW-1003">Cell membrane</keyword>
<evidence type="ECO:0000256" key="6">
    <source>
        <dbReference type="SAM" id="Phobius"/>
    </source>
</evidence>
<dbReference type="InterPro" id="IPR025857">
    <property type="entry name" value="MacB_PCD"/>
</dbReference>
<keyword evidence="10" id="KW-1185">Reference proteome</keyword>
<name>A0ABT8Y5D2_9SPHN</name>
<evidence type="ECO:0000313" key="10">
    <source>
        <dbReference type="Proteomes" id="UP001169764"/>
    </source>
</evidence>
<dbReference type="EMBL" id="JAUOTP010000002">
    <property type="protein sequence ID" value="MDO6413536.1"/>
    <property type="molecule type" value="Genomic_DNA"/>
</dbReference>
<reference evidence="9" key="1">
    <citation type="submission" date="2023-07" db="EMBL/GenBank/DDBJ databases">
        <authorList>
            <person name="Kim M."/>
        </authorList>
    </citation>
    <scope>NUCLEOTIDE SEQUENCE</scope>
    <source>
        <strain evidence="9">BIUV-7</strain>
    </source>
</reference>
<keyword evidence="3 6" id="KW-0812">Transmembrane</keyword>
<feature type="transmembrane region" description="Helical" evidence="6">
    <location>
        <begin position="681"/>
        <end position="701"/>
    </location>
</feature>
<dbReference type="Pfam" id="PF12704">
    <property type="entry name" value="MacB_PCD"/>
    <property type="match status" value="1"/>
</dbReference>
<sequence length="835" mass="86618">MSGWALAWRLARRELDFRFRGLRLLLACLFLGVGALAAIGSLTQSMQRELAAGGSSLLGGDVEFAVSQRAATPAELGAMRRLGTVSLTVGMPANAVVGGGASGRAVPVELKSVDGAYPLYGQLTIIGGRSVGAPAVDSVWIGQALAERIDAKVGQSLRFGTASFRVAGTILDEPDRLGEGFTLGPVAIVSADGMARTGLVQPGSLYKSKYRIRLAEATKPADAIAGFKRAFATAGWETKTRDAASPGAARFIERMGQFLLLVGLAALVIAGIGIANGVSSYLAGRRSSIAALKVLGATSGLIARIYLLQIGIVAAAGIAAGLVAGIAAGPLIIWAAGDVLPVTPGFRIEIAPLLLAATYGLLIALAFTAGPLSEARSVPAAGLLRGTFGPRTTDRRSWIWIAGAGIAVVMLALLTSDQPRLTAWFLASVAGVLLILAAFGRGVHALAAALPRPRRPLVRLALAALHRPGARTSTLIVALGLGLTLFVLLAAIRTSIAANIAQTVPARAPALFALDIPSAREAEFRAVVRRVEPAAVIKAIPAMRGTITGYAGTRVADLKAIPEEAWALRGERGLTYAETLPEGSTIVAGAWWPEHYAGPPLVSIDQRLADALHLKIGDMLDYSLLGVERSARIASFRRIDWETLGFNYVLVFSPNAIADAPHNLAATIDLPKGRESAVTRALLPVFPSVSVIEVGGVLAQIRTIVSGMAAAITAAASVAILAGIAVLVGAIAAAREVRIYDSVVLKTLGATRRQVLIVQALEYAILSAVLAALALVLGLGGAWYVVVRLFRFAWLPDPVAIGATLLAGIAVTMGLGLAGSWPVLTARPARALRQL</sequence>
<evidence type="ECO:0000256" key="1">
    <source>
        <dbReference type="ARBA" id="ARBA00004651"/>
    </source>
</evidence>
<feature type="transmembrane region" description="Helical" evidence="6">
    <location>
        <begin position="799"/>
        <end position="824"/>
    </location>
</feature>
<proteinExistence type="predicted"/>
<feature type="domain" description="ABC3 transporter permease C-terminal" evidence="7">
    <location>
        <begin position="715"/>
        <end position="825"/>
    </location>
</feature>
<dbReference type="PANTHER" id="PTHR30287:SF1">
    <property type="entry name" value="INNER MEMBRANE PROTEIN"/>
    <property type="match status" value="1"/>
</dbReference>
<feature type="transmembrane region" description="Helical" evidence="6">
    <location>
        <begin position="398"/>
        <end position="416"/>
    </location>
</feature>
<evidence type="ECO:0000259" key="8">
    <source>
        <dbReference type="Pfam" id="PF12704"/>
    </source>
</evidence>
<accession>A0ABT8Y5D2</accession>
<feature type="transmembrane region" description="Helical" evidence="6">
    <location>
        <begin position="290"/>
        <end position="307"/>
    </location>
</feature>
<keyword evidence="5 6" id="KW-0472">Membrane</keyword>
<comment type="caution">
    <text evidence="9">The sequence shown here is derived from an EMBL/GenBank/DDBJ whole genome shotgun (WGS) entry which is preliminary data.</text>
</comment>
<gene>
    <name evidence="9" type="ORF">Q4F19_03990</name>
</gene>
<evidence type="ECO:0000256" key="4">
    <source>
        <dbReference type="ARBA" id="ARBA00022989"/>
    </source>
</evidence>
<dbReference type="InterPro" id="IPR038766">
    <property type="entry name" value="Membrane_comp_ABC_pdt"/>
</dbReference>
<keyword evidence="4 6" id="KW-1133">Transmembrane helix</keyword>
<feature type="transmembrane region" description="Helical" evidence="6">
    <location>
        <begin position="755"/>
        <end position="779"/>
    </location>
</feature>
<feature type="domain" description="MacB-like periplasmic core" evidence="8">
    <location>
        <begin position="26"/>
        <end position="223"/>
    </location>
</feature>
<protein>
    <submittedName>
        <fullName evidence="9">ABC transporter permease</fullName>
    </submittedName>
</protein>
<feature type="transmembrane region" description="Helical" evidence="6">
    <location>
        <begin position="423"/>
        <end position="450"/>
    </location>
</feature>
<dbReference type="PANTHER" id="PTHR30287">
    <property type="entry name" value="MEMBRANE COMPONENT OF PREDICTED ABC SUPERFAMILY METABOLITE UPTAKE TRANSPORTER"/>
    <property type="match status" value="1"/>
</dbReference>
<dbReference type="RefSeq" id="WP_303540075.1">
    <property type="nucleotide sequence ID" value="NZ_JAUOTP010000002.1"/>
</dbReference>
<evidence type="ECO:0000259" key="7">
    <source>
        <dbReference type="Pfam" id="PF02687"/>
    </source>
</evidence>
<dbReference type="Proteomes" id="UP001169764">
    <property type="component" value="Unassembled WGS sequence"/>
</dbReference>
<evidence type="ECO:0000256" key="5">
    <source>
        <dbReference type="ARBA" id="ARBA00023136"/>
    </source>
</evidence>
<feature type="transmembrane region" description="Helical" evidence="6">
    <location>
        <begin position="470"/>
        <end position="492"/>
    </location>
</feature>
<evidence type="ECO:0000256" key="2">
    <source>
        <dbReference type="ARBA" id="ARBA00022475"/>
    </source>
</evidence>
<organism evidence="9 10">
    <name type="scientific">Sphingomonas natans</name>
    <dbReference type="NCBI Taxonomy" id="3063330"/>
    <lineage>
        <taxon>Bacteria</taxon>
        <taxon>Pseudomonadati</taxon>
        <taxon>Pseudomonadota</taxon>
        <taxon>Alphaproteobacteria</taxon>
        <taxon>Sphingomonadales</taxon>
        <taxon>Sphingomonadaceae</taxon>
        <taxon>Sphingomonas</taxon>
    </lineage>
</organism>
<evidence type="ECO:0000313" key="9">
    <source>
        <dbReference type="EMBL" id="MDO6413536.1"/>
    </source>
</evidence>
<feature type="transmembrane region" description="Helical" evidence="6">
    <location>
        <begin position="707"/>
        <end position="734"/>
    </location>
</feature>
<comment type="subcellular location">
    <subcellularLocation>
        <location evidence="1">Cell membrane</location>
        <topology evidence="1">Multi-pass membrane protein</topology>
    </subcellularLocation>
</comment>
<feature type="transmembrane region" description="Helical" evidence="6">
    <location>
        <begin position="258"/>
        <end position="278"/>
    </location>
</feature>
<feature type="transmembrane region" description="Helical" evidence="6">
    <location>
        <begin position="313"/>
        <end position="336"/>
    </location>
</feature>
<dbReference type="Pfam" id="PF02687">
    <property type="entry name" value="FtsX"/>
    <property type="match status" value="2"/>
</dbReference>